<name>A0A4R8MYT6_LEPME</name>
<organism evidence="3 4">
    <name type="scientific">Leptospira meyeri</name>
    <dbReference type="NCBI Taxonomy" id="29508"/>
    <lineage>
        <taxon>Bacteria</taxon>
        <taxon>Pseudomonadati</taxon>
        <taxon>Spirochaetota</taxon>
        <taxon>Spirochaetia</taxon>
        <taxon>Leptospirales</taxon>
        <taxon>Leptospiraceae</taxon>
        <taxon>Leptospira</taxon>
    </lineage>
</organism>
<dbReference type="PANTHER" id="PTHR11786">
    <property type="entry name" value="N-HYDROXYARYLAMINE O-ACETYLTRANSFERASE"/>
    <property type="match status" value="1"/>
</dbReference>
<evidence type="ECO:0000256" key="1">
    <source>
        <dbReference type="ARBA" id="ARBA00006547"/>
    </source>
</evidence>
<dbReference type="Pfam" id="PF00797">
    <property type="entry name" value="Acetyltransf_2"/>
    <property type="match status" value="1"/>
</dbReference>
<comment type="caution">
    <text evidence="3">The sequence shown here is derived from an EMBL/GenBank/DDBJ whole genome shotgun (WGS) entry which is preliminary data.</text>
</comment>
<dbReference type="GeneID" id="79827325"/>
<protein>
    <submittedName>
        <fullName evidence="3">N-hydroxyarylamine O-acetyltransferase</fullName>
    </submittedName>
</protein>
<dbReference type="PANTHER" id="PTHR11786:SF0">
    <property type="entry name" value="ARYLAMINE N-ACETYLTRANSFERASE 4-RELATED"/>
    <property type="match status" value="1"/>
</dbReference>
<dbReference type="InterPro" id="IPR038765">
    <property type="entry name" value="Papain-like_cys_pep_sf"/>
</dbReference>
<dbReference type="Gene3D" id="3.30.2140.10">
    <property type="entry name" value="Arylamine N-acetyltransferase"/>
    <property type="match status" value="1"/>
</dbReference>
<keyword evidence="4" id="KW-1185">Reference proteome</keyword>
<proteinExistence type="inferred from homology"/>
<reference evidence="3 4" key="1">
    <citation type="submission" date="2019-03" db="EMBL/GenBank/DDBJ databases">
        <title>Genomic Encyclopedia of Archaeal and Bacterial Type Strains, Phase II (KMG-II): from individual species to whole genera.</title>
        <authorList>
            <person name="Goeker M."/>
        </authorList>
    </citation>
    <scope>NUCLEOTIDE SEQUENCE [LARGE SCALE GENOMIC DNA]</scope>
    <source>
        <strain evidence="3 4">DSM 21537</strain>
    </source>
</reference>
<dbReference type="SUPFAM" id="SSF54001">
    <property type="entry name" value="Cysteine proteinases"/>
    <property type="match status" value="1"/>
</dbReference>
<gene>
    <name evidence="3" type="ORF">CLV96_2025</name>
</gene>
<dbReference type="EMBL" id="SORO01000001">
    <property type="protein sequence ID" value="TDY73007.1"/>
    <property type="molecule type" value="Genomic_DNA"/>
</dbReference>
<evidence type="ECO:0000313" key="3">
    <source>
        <dbReference type="EMBL" id="TDY73007.1"/>
    </source>
</evidence>
<comment type="similarity">
    <text evidence="1 2">Belongs to the arylamine N-acetyltransferase family.</text>
</comment>
<accession>A0A4R8MYT6</accession>
<dbReference type="RefSeq" id="WP_004785283.1">
    <property type="nucleotide sequence ID" value="NZ_SORO01000001.1"/>
</dbReference>
<dbReference type="AlphaFoldDB" id="A0A4R8MYT6"/>
<evidence type="ECO:0000313" key="4">
    <source>
        <dbReference type="Proteomes" id="UP000294684"/>
    </source>
</evidence>
<dbReference type="GO" id="GO:0016407">
    <property type="term" value="F:acetyltransferase activity"/>
    <property type="evidence" value="ECO:0007669"/>
    <property type="project" value="InterPro"/>
</dbReference>
<dbReference type="PRINTS" id="PR01543">
    <property type="entry name" value="ANATRNSFRASE"/>
</dbReference>
<dbReference type="Proteomes" id="UP000294684">
    <property type="component" value="Unassembled WGS sequence"/>
</dbReference>
<keyword evidence="3" id="KW-0808">Transferase</keyword>
<sequence length="276" mass="31807">MNDKKFLDAYFDRIGYKGSRLPSLDLLNNISLAHVRCIPFENLDILLGKDIDISLDAVFEKLIIQRRGGYCFEQNGLLLSVLNKLGFEVTPISARVRLDKPRDFTPPRTHVFLRVELSGNSWLTDVGVGGASLTSAIQLSKNIEQKTNHETRRIVYESNKYFHQILFPNGWIDVCEFTLEEMPEIDRILANWYTSNHPNSHFKDRLIVARAGDDGKRYTLVNREISERDKYGVANKSVINSPKELIKILKEKFNLTFPLDTEFQTPGLLWENNFKD</sequence>
<dbReference type="OrthoDB" id="7181050at2"/>
<dbReference type="Gene3D" id="2.40.128.150">
    <property type="entry name" value="Cysteine proteinases"/>
    <property type="match status" value="1"/>
</dbReference>
<dbReference type="InterPro" id="IPR001447">
    <property type="entry name" value="Arylamine_N-AcTrfase"/>
</dbReference>
<evidence type="ECO:0000256" key="2">
    <source>
        <dbReference type="RuleBase" id="RU003452"/>
    </source>
</evidence>